<evidence type="ECO:0000259" key="2">
    <source>
        <dbReference type="Pfam" id="PF13358"/>
    </source>
</evidence>
<feature type="domain" description="Tc1-like transposase DDE" evidence="2">
    <location>
        <begin position="112"/>
        <end position="232"/>
    </location>
</feature>
<evidence type="ECO:0000313" key="3">
    <source>
        <dbReference type="EMBL" id="KAG1303212.1"/>
    </source>
</evidence>
<dbReference type="AlphaFoldDB" id="A0A9P6X1D7"/>
<evidence type="ECO:0000259" key="1">
    <source>
        <dbReference type="Pfam" id="PF00078"/>
    </source>
</evidence>
<keyword evidence="4" id="KW-1185">Reference proteome</keyword>
<protein>
    <recommendedName>
        <fullName evidence="5">Reverse transcriptase domain-containing protein</fullName>
    </recommendedName>
</protein>
<dbReference type="InterPro" id="IPR043502">
    <property type="entry name" value="DNA/RNA_pol_sf"/>
</dbReference>
<dbReference type="GO" id="GO:0003676">
    <property type="term" value="F:nucleic acid binding"/>
    <property type="evidence" value="ECO:0007669"/>
    <property type="project" value="InterPro"/>
</dbReference>
<dbReference type="InterPro" id="IPR036397">
    <property type="entry name" value="RNaseH_sf"/>
</dbReference>
<feature type="domain" description="Reverse transcriptase" evidence="1">
    <location>
        <begin position="273"/>
        <end position="505"/>
    </location>
</feature>
<dbReference type="Gene3D" id="3.30.420.10">
    <property type="entry name" value="Ribonuclease H-like superfamily/Ribonuclease H"/>
    <property type="match status" value="1"/>
</dbReference>
<dbReference type="Pfam" id="PF13358">
    <property type="entry name" value="DDE_3"/>
    <property type="match status" value="1"/>
</dbReference>
<organism evidence="3 4">
    <name type="scientific">Rhizopus oryzae</name>
    <name type="common">Mucormycosis agent</name>
    <name type="synonym">Rhizopus arrhizus var. delemar</name>
    <dbReference type="NCBI Taxonomy" id="64495"/>
    <lineage>
        <taxon>Eukaryota</taxon>
        <taxon>Fungi</taxon>
        <taxon>Fungi incertae sedis</taxon>
        <taxon>Mucoromycota</taxon>
        <taxon>Mucoromycotina</taxon>
        <taxon>Mucoromycetes</taxon>
        <taxon>Mucorales</taxon>
        <taxon>Mucorineae</taxon>
        <taxon>Rhizopodaceae</taxon>
        <taxon>Rhizopus</taxon>
    </lineage>
</organism>
<sequence length="566" mass="63896">MAIEEFELGLARLPAMVWTPTKYKPSQMAGFISLIQNHNFKISKAAVKAQIEPKSAYKYHNEWRANGGTVLPCYKLAYEVKLKERNSEDTIKKRRRFVEYLMENTVDFKRKCVFVDENGFKKKNMVRPAGWSKKGTPVEVEVQPEGTNLSILGCMSAYGLIAVSQQVPKSKGYKKQKIAGTKRALPHDTKPSHFLLFVEEMTSTLNKLGLHNMHIIMDNATIHKTEEVGEVRKTPLLKNEMIADRTEEAVQKVTPEDCQGWIRHSRRLFTKHKKGAASDPANFRPISLTSTFRKILEKCIASDLELESPPLDIAQGGFRRSRSTLDQALCLVETCSILRQHHLDRDHIWQTLQPSVSPPLLALLRNLFDEVNIEVLLSNATSYRFLPATGVLQGSILSPSLYSIYINQLPAFLCTQPIEEVPSTDTRRFAQSINCLLYADDVVLIAAPQDLAILLQQCEDHSHRLGYRWNPLKCAILAPSSDTQAYSLYGTTIPRQGIFSYLGIPINPGGYLNTAQLIQDNVNKALQTMNQMTTIGVNNKGFDRLLSVVFEDASSFPLPFFIFFPF</sequence>
<evidence type="ECO:0008006" key="5">
    <source>
        <dbReference type="Google" id="ProtNLM"/>
    </source>
</evidence>
<dbReference type="EMBL" id="JAANQT010002077">
    <property type="protein sequence ID" value="KAG1303212.1"/>
    <property type="molecule type" value="Genomic_DNA"/>
</dbReference>
<dbReference type="InterPro" id="IPR038717">
    <property type="entry name" value="Tc1-like_DDE_dom"/>
</dbReference>
<dbReference type="CDD" id="cd01650">
    <property type="entry name" value="RT_nLTR_like"/>
    <property type="match status" value="1"/>
</dbReference>
<dbReference type="Pfam" id="PF00078">
    <property type="entry name" value="RVT_1"/>
    <property type="match status" value="1"/>
</dbReference>
<dbReference type="PANTHER" id="PTHR47027">
    <property type="entry name" value="REVERSE TRANSCRIPTASE DOMAIN-CONTAINING PROTEIN"/>
    <property type="match status" value="1"/>
</dbReference>
<dbReference type="SUPFAM" id="SSF56672">
    <property type="entry name" value="DNA/RNA polymerases"/>
    <property type="match status" value="1"/>
</dbReference>
<dbReference type="InterPro" id="IPR000477">
    <property type="entry name" value="RT_dom"/>
</dbReference>
<dbReference type="Proteomes" id="UP000716291">
    <property type="component" value="Unassembled WGS sequence"/>
</dbReference>
<proteinExistence type="predicted"/>
<dbReference type="PANTHER" id="PTHR47027:SF20">
    <property type="entry name" value="REVERSE TRANSCRIPTASE-LIKE PROTEIN WITH RNA-DIRECTED DNA POLYMERASE DOMAIN"/>
    <property type="match status" value="1"/>
</dbReference>
<comment type="caution">
    <text evidence="3">The sequence shown here is derived from an EMBL/GenBank/DDBJ whole genome shotgun (WGS) entry which is preliminary data.</text>
</comment>
<reference evidence="3" key="1">
    <citation type="journal article" date="2020" name="Microb. Genom.">
        <title>Genetic diversity of clinical and environmental Mucorales isolates obtained from an investigation of mucormycosis cases among solid organ transplant recipients.</title>
        <authorList>
            <person name="Nguyen M.H."/>
            <person name="Kaul D."/>
            <person name="Muto C."/>
            <person name="Cheng S.J."/>
            <person name="Richter R.A."/>
            <person name="Bruno V.M."/>
            <person name="Liu G."/>
            <person name="Beyhan S."/>
            <person name="Sundermann A.J."/>
            <person name="Mounaud S."/>
            <person name="Pasculle A.W."/>
            <person name="Nierman W.C."/>
            <person name="Driscoll E."/>
            <person name="Cumbie R."/>
            <person name="Clancy C.J."/>
            <person name="Dupont C.L."/>
        </authorList>
    </citation>
    <scope>NUCLEOTIDE SEQUENCE</scope>
    <source>
        <strain evidence="3">GL11</strain>
    </source>
</reference>
<evidence type="ECO:0000313" key="4">
    <source>
        <dbReference type="Proteomes" id="UP000716291"/>
    </source>
</evidence>
<accession>A0A9P6X1D7</accession>
<gene>
    <name evidence="3" type="ORF">G6F64_010268</name>
</gene>
<name>A0A9P6X1D7_RHIOR</name>